<organism evidence="3 4">
    <name type="scientific">Brevundimonas variabilis</name>
    <dbReference type="NCBI Taxonomy" id="74312"/>
    <lineage>
        <taxon>Bacteria</taxon>
        <taxon>Pseudomonadati</taxon>
        <taxon>Pseudomonadota</taxon>
        <taxon>Alphaproteobacteria</taxon>
        <taxon>Caulobacterales</taxon>
        <taxon>Caulobacteraceae</taxon>
        <taxon>Brevundimonas</taxon>
    </lineage>
</organism>
<protein>
    <submittedName>
        <fullName evidence="3">Holdfast attachment protein HfaA</fullName>
    </submittedName>
</protein>
<gene>
    <name evidence="3" type="ORF">GGR13_002571</name>
</gene>
<dbReference type="AlphaFoldDB" id="A0A7W9CJX6"/>
<evidence type="ECO:0000256" key="1">
    <source>
        <dbReference type="SAM" id="MobiDB-lite"/>
    </source>
</evidence>
<comment type="caution">
    <text evidence="3">The sequence shown here is derived from an EMBL/GenBank/DDBJ whole genome shotgun (WGS) entry which is preliminary data.</text>
</comment>
<feature type="chain" id="PRO_5031547049" evidence="2">
    <location>
        <begin position="26"/>
        <end position="141"/>
    </location>
</feature>
<dbReference type="PROSITE" id="PS51257">
    <property type="entry name" value="PROKAR_LIPOPROTEIN"/>
    <property type="match status" value="1"/>
</dbReference>
<dbReference type="Proteomes" id="UP000545037">
    <property type="component" value="Unassembled WGS sequence"/>
</dbReference>
<dbReference type="NCBIfam" id="NF037934">
    <property type="entry name" value="holdfast_HfaA"/>
    <property type="match status" value="1"/>
</dbReference>
<dbReference type="EMBL" id="JACHOR010000004">
    <property type="protein sequence ID" value="MBB5746964.1"/>
    <property type="molecule type" value="Genomic_DNA"/>
</dbReference>
<evidence type="ECO:0000313" key="3">
    <source>
        <dbReference type="EMBL" id="MBB5746964.1"/>
    </source>
</evidence>
<feature type="signal peptide" evidence="2">
    <location>
        <begin position="1"/>
        <end position="25"/>
    </location>
</feature>
<keyword evidence="4" id="KW-1185">Reference proteome</keyword>
<evidence type="ECO:0000313" key="4">
    <source>
        <dbReference type="Proteomes" id="UP000545037"/>
    </source>
</evidence>
<sequence length="141" mass="14030">MTSFRMTQGVAIAALACVIAAPAVAQSRSQAANYQAGYGNARQATAQNTTGSTRDGNGNRIIVDGIIQSGASSYTRQSGGVSSSYSGVGGQGGYAGGSTAIGNNLNVVVQGNRNTVIVNSTQNNSGNVTAGTNVNGTPRAQ</sequence>
<keyword evidence="2" id="KW-0732">Signal</keyword>
<evidence type="ECO:0000256" key="2">
    <source>
        <dbReference type="SAM" id="SignalP"/>
    </source>
</evidence>
<accession>A0A7W9CJX6</accession>
<reference evidence="3 4" key="1">
    <citation type="submission" date="2020-08" db="EMBL/GenBank/DDBJ databases">
        <title>Genomic Encyclopedia of Type Strains, Phase IV (KMG-IV): sequencing the most valuable type-strain genomes for metagenomic binning, comparative biology and taxonomic classification.</title>
        <authorList>
            <person name="Goeker M."/>
        </authorList>
    </citation>
    <scope>NUCLEOTIDE SEQUENCE [LARGE SCALE GENOMIC DNA]</scope>
    <source>
        <strain evidence="3 4">DSM 4737</strain>
    </source>
</reference>
<name>A0A7W9CJX6_9CAUL</name>
<proteinExistence type="predicted"/>
<dbReference type="RefSeq" id="WP_246347838.1">
    <property type="nucleotide sequence ID" value="NZ_JACHOR010000004.1"/>
</dbReference>
<feature type="region of interest" description="Disordered" evidence="1">
    <location>
        <begin position="119"/>
        <end position="141"/>
    </location>
</feature>
<dbReference type="InterPro" id="IPR049851">
    <property type="entry name" value="Holdfast_HfaA"/>
</dbReference>